<reference evidence="3" key="1">
    <citation type="submission" date="2022-03" db="EMBL/GenBank/DDBJ databases">
        <authorList>
            <person name="Lindestad O."/>
        </authorList>
    </citation>
    <scope>NUCLEOTIDE SEQUENCE</scope>
</reference>
<protein>
    <submittedName>
        <fullName evidence="3">Jg19544 protein</fullName>
    </submittedName>
</protein>
<feature type="compositionally biased region" description="Acidic residues" evidence="1">
    <location>
        <begin position="154"/>
        <end position="169"/>
    </location>
</feature>
<feature type="signal peptide" evidence="2">
    <location>
        <begin position="1"/>
        <end position="19"/>
    </location>
</feature>
<evidence type="ECO:0000313" key="4">
    <source>
        <dbReference type="Proteomes" id="UP000838756"/>
    </source>
</evidence>
<proteinExistence type="predicted"/>
<feature type="region of interest" description="Disordered" evidence="1">
    <location>
        <begin position="146"/>
        <end position="169"/>
    </location>
</feature>
<evidence type="ECO:0000256" key="2">
    <source>
        <dbReference type="SAM" id="SignalP"/>
    </source>
</evidence>
<keyword evidence="4" id="KW-1185">Reference proteome</keyword>
<gene>
    <name evidence="3" type="primary">jg19544</name>
    <name evidence="3" type="ORF">PAEG_LOCUS9828</name>
</gene>
<organism evidence="3 4">
    <name type="scientific">Pararge aegeria aegeria</name>
    <dbReference type="NCBI Taxonomy" id="348720"/>
    <lineage>
        <taxon>Eukaryota</taxon>
        <taxon>Metazoa</taxon>
        <taxon>Ecdysozoa</taxon>
        <taxon>Arthropoda</taxon>
        <taxon>Hexapoda</taxon>
        <taxon>Insecta</taxon>
        <taxon>Pterygota</taxon>
        <taxon>Neoptera</taxon>
        <taxon>Endopterygota</taxon>
        <taxon>Lepidoptera</taxon>
        <taxon>Glossata</taxon>
        <taxon>Ditrysia</taxon>
        <taxon>Papilionoidea</taxon>
        <taxon>Nymphalidae</taxon>
        <taxon>Satyrinae</taxon>
        <taxon>Satyrini</taxon>
        <taxon>Parargina</taxon>
        <taxon>Pararge</taxon>
    </lineage>
</organism>
<comment type="caution">
    <text evidence="3">The sequence shown here is derived from an EMBL/GenBank/DDBJ whole genome shotgun (WGS) entry which is preliminary data.</text>
</comment>
<accession>A0A8S4R812</accession>
<evidence type="ECO:0000313" key="3">
    <source>
        <dbReference type="EMBL" id="CAH2230638.1"/>
    </source>
</evidence>
<name>A0A8S4R812_9NEOP</name>
<feature type="chain" id="PRO_5035877263" evidence="2">
    <location>
        <begin position="20"/>
        <end position="169"/>
    </location>
</feature>
<dbReference type="AlphaFoldDB" id="A0A8S4R812"/>
<dbReference type="EMBL" id="CAKXAJ010024819">
    <property type="protein sequence ID" value="CAH2230638.1"/>
    <property type="molecule type" value="Genomic_DNA"/>
</dbReference>
<keyword evidence="2" id="KW-0732">Signal</keyword>
<dbReference type="Proteomes" id="UP000838756">
    <property type="component" value="Unassembled WGS sequence"/>
</dbReference>
<evidence type="ECO:0000256" key="1">
    <source>
        <dbReference type="SAM" id="MobiDB-lite"/>
    </source>
</evidence>
<sequence>MNLIYTKTLLLLMSYAAAGTEVSQNDLNEVLDQAGGVEINKSCELHDNMAGSDYKSLELRTRSLVDPQSKTEGASSTVLEYLKNLTTRFCVNTQKLSKEDLEKLQNERLKEMIKCVQALTCIFIMVFIRKIIVPALARDLSITLPQEAERPNSDDDADNQEIAEDNAEG</sequence>